<reference evidence="1 2" key="1">
    <citation type="submission" date="2011-08" db="EMBL/GenBank/DDBJ databases">
        <authorList>
            <person name="Weinstock G."/>
            <person name="Sodergren E."/>
            <person name="Clifton S."/>
            <person name="Fulton L."/>
            <person name="Fulton B."/>
            <person name="Courtney L."/>
            <person name="Fronick C."/>
            <person name="Harrison M."/>
            <person name="Strong C."/>
            <person name="Farmer C."/>
            <person name="Delahaunty K."/>
            <person name="Markovic C."/>
            <person name="Hall O."/>
            <person name="Minx P."/>
            <person name="Tomlinson C."/>
            <person name="Mitreva M."/>
            <person name="Hou S."/>
            <person name="Chen J."/>
            <person name="Wollam A."/>
            <person name="Pepin K.H."/>
            <person name="Johnson M."/>
            <person name="Bhonagiri V."/>
            <person name="Zhang X."/>
            <person name="Suruliraj S."/>
            <person name="Warren W."/>
            <person name="Chinwalla A."/>
            <person name="Mardis E.R."/>
            <person name="Wilson R.K."/>
        </authorList>
    </citation>
    <scope>NUCLEOTIDE SEQUENCE [LARGE SCALE GENOMIC DNA]</scope>
    <source>
        <strain evidence="1 2">ATCC 51873</strain>
    </source>
</reference>
<dbReference type="AlphaFoldDB" id="G9Y0W9"/>
<dbReference type="EMBL" id="AGCI01000004">
    <property type="protein sequence ID" value="EHM48565.1"/>
    <property type="molecule type" value="Genomic_DNA"/>
</dbReference>
<evidence type="ECO:0000313" key="2">
    <source>
        <dbReference type="Proteomes" id="UP000005959"/>
    </source>
</evidence>
<dbReference type="Proteomes" id="UP000005959">
    <property type="component" value="Unassembled WGS sequence"/>
</dbReference>
<comment type="caution">
    <text evidence="1">The sequence shown here is derived from an EMBL/GenBank/DDBJ whole genome shotgun (WGS) entry which is preliminary data.</text>
</comment>
<protein>
    <submittedName>
        <fullName evidence="1">Uncharacterized protein</fullName>
    </submittedName>
</protein>
<sequence length="41" mass="4871">MPITQLCTNKQAYSMSFSGYFFRFFQIAKNLSLSTEVFYFI</sequence>
<dbReference type="HOGENOM" id="CLU_3270865_0_0_6"/>
<accession>G9Y0W9</accession>
<proteinExistence type="predicted"/>
<gene>
    <name evidence="1" type="ORF">HMPREF0454_00177</name>
</gene>
<evidence type="ECO:0000313" key="1">
    <source>
        <dbReference type="EMBL" id="EHM48565.1"/>
    </source>
</evidence>
<name>G9Y0W9_HAFAL</name>
<organism evidence="1 2">
    <name type="scientific">Hafnia alvei ATCC 51873</name>
    <dbReference type="NCBI Taxonomy" id="1002364"/>
    <lineage>
        <taxon>Bacteria</taxon>
        <taxon>Pseudomonadati</taxon>
        <taxon>Pseudomonadota</taxon>
        <taxon>Gammaproteobacteria</taxon>
        <taxon>Enterobacterales</taxon>
        <taxon>Hafniaceae</taxon>
        <taxon>Hafnia</taxon>
    </lineage>
</organism>